<dbReference type="Gene3D" id="1.10.150.20">
    <property type="entry name" value="5' to 3' exonuclease, C-terminal subdomain"/>
    <property type="match status" value="1"/>
</dbReference>
<dbReference type="PANTHER" id="PTHR10267">
    <property type="entry name" value="DNA POLYMERASE SUBUNIT GAMMA-1"/>
    <property type="match status" value="1"/>
</dbReference>
<dbReference type="SUPFAM" id="SSF53098">
    <property type="entry name" value="Ribonuclease H-like"/>
    <property type="match status" value="1"/>
</dbReference>
<feature type="domain" description="DNA-directed DNA polymerase family A palm" evidence="4">
    <location>
        <begin position="940"/>
        <end position="1173"/>
    </location>
</feature>
<name>A0A9P5YCP8_9AGAR</name>
<dbReference type="PRINTS" id="PR00867">
    <property type="entry name" value="DNAPOLG"/>
</dbReference>
<evidence type="ECO:0000256" key="3">
    <source>
        <dbReference type="SAM" id="MobiDB-lite"/>
    </source>
</evidence>
<dbReference type="GO" id="GO:0008408">
    <property type="term" value="F:3'-5' exonuclease activity"/>
    <property type="evidence" value="ECO:0007669"/>
    <property type="project" value="TreeGrafter"/>
</dbReference>
<reference evidence="5" key="1">
    <citation type="submission" date="2020-11" db="EMBL/GenBank/DDBJ databases">
        <authorList>
            <consortium name="DOE Joint Genome Institute"/>
            <person name="Ahrendt S."/>
            <person name="Riley R."/>
            <person name="Andreopoulos W."/>
            <person name="Labutti K."/>
            <person name="Pangilinan J."/>
            <person name="Ruiz-Duenas F.J."/>
            <person name="Barrasa J.M."/>
            <person name="Sanchez-Garcia M."/>
            <person name="Camarero S."/>
            <person name="Miyauchi S."/>
            <person name="Serrano A."/>
            <person name="Linde D."/>
            <person name="Babiker R."/>
            <person name="Drula E."/>
            <person name="Ayuso-Fernandez I."/>
            <person name="Pacheco R."/>
            <person name="Padilla G."/>
            <person name="Ferreira P."/>
            <person name="Barriuso J."/>
            <person name="Kellner H."/>
            <person name="Castanera R."/>
            <person name="Alfaro M."/>
            <person name="Ramirez L."/>
            <person name="Pisabarro A.G."/>
            <person name="Kuo A."/>
            <person name="Tritt A."/>
            <person name="Lipzen A."/>
            <person name="He G."/>
            <person name="Yan M."/>
            <person name="Ng V."/>
            <person name="Cullen D."/>
            <person name="Martin F."/>
            <person name="Rosso M.-N."/>
            <person name="Henrissat B."/>
            <person name="Hibbett D."/>
            <person name="Martinez A.T."/>
            <person name="Grigoriev I.V."/>
        </authorList>
    </citation>
    <scope>NUCLEOTIDE SEQUENCE</scope>
    <source>
        <strain evidence="5">CBS 247.69</strain>
    </source>
</reference>
<accession>A0A9P5YCP8</accession>
<keyword evidence="5" id="KW-0548">Nucleotidyltransferase</keyword>
<evidence type="ECO:0000256" key="2">
    <source>
        <dbReference type="SAM" id="Coils"/>
    </source>
</evidence>
<evidence type="ECO:0000256" key="1">
    <source>
        <dbReference type="ARBA" id="ARBA00031966"/>
    </source>
</evidence>
<sequence length="1364" mass="153212">MLRPASKFTLRSNSHLSRWFQCTSTDSQALRQKVSIPTGNSVKPAKESVRKEEKEGQVSQAKGEPVARHAKRNELGVQLLSRQLHSQIFRNVTFPSPEPAFVQIAREHLQIHGLDPSQGSVLPDIGFTLPPLQGSDILEHFYRIGAHAAEPWLGLAESLSSAQLPPRPDDWEIQSGWTKYHFCPDGSSYSEHVPYPMHEGKPEQMLTFDVETMPKYHPYAIMACAASPNAWYSWISPWLIGETQEPQQLIPLGDSTTPKIIIGHNVSYDRGRLLEEYNVEPTKNRFIDTMALHIAVKGISSHQRPAWMKYRKSKETEVAQKEEAVEAVVELMKMVDRRQAEETDARKQEELRRLRQDMEESLPSLQDGTDSETMEAEMTSKRWEDITSANSLADVAKLHCGIVMDKEIRNDFMQLSPEEIRENIIDYLGYCANDVYVTHRVYAEALPSFLKACPHPVSFAGILTMGSSFLPVNEEWEKYLERADAVYREMEEKVKAKLQTLAEDAKALMDLSGNGDKWKSDVWLNQLDWTPKVAGKSRGIYPTEQNTTLQPAESSIMPCESENISGARCTIPTWYSELTSDTFGAKSIERIIPLVLQLSYEGHPLQYNNKERWHFFVDGEVTRMASASNKKSTQILCSRHVLTHIQKGIMKSNNDQLAIDLSKGERGEEARLRILELARSIHETVDFDKFNQDPWLRQLDWTPISLLTTGTSSSPKPKRTIKPPKSTPVKPPPVMWPKWYWDATKPKEGYPPGSLDITVRNRIAPLLLRLSWLGWPLFHSREHGWTFRVPSNANFTTRLSPLVFYDPADNALAESSLHGGFTFYKLPHKDGEKANVGSPLSKNFMKFAQDGTLKSPGDEAKEALDMNAQCSYWISARDRIMNQMVVWQKNGNPMGFGTHPKQETKWGIILPQVITMGTVTRRAIEKTWLTASNAKKNRVGSELKAMVRAPEGYAIVGADVDSEELWISSCMGDAQFGLHGATAIGWMTLEGTKAAGTDLHSKTANILGISRDQAKVFNYSRIYGAGMRHAILLLLQSNAGMLPEQAQKLAENLYASTKGKNTHRNDIFERKFWFGGTESFVFNKLEEIALSDRPQTPALGCGVTYALSKEFLPADFGSDYMPSRINWVVQSSGVDYLHLLIVSMDHLLSKYNIKARYLISVHDELRYLVADEDKYRASLALQIANLWTRSLFAYKLGMDDLPQGVAFFSAVDVDKVLRKEVDMPCVTPSQPIPIPPGESLDITDVLSKTNGGSLWKDGHPMNQDTPCIFEGTLDGYVAPNCLAHRASSAAFLRAQATNDFGEVKGLAQKVYGKKFVGGLGSGGKPRTKIKKTPSRVGNGEGFDWSSTVERILGNETYNDKNYHN</sequence>
<evidence type="ECO:0000259" key="4">
    <source>
        <dbReference type="SMART" id="SM00482"/>
    </source>
</evidence>
<dbReference type="InterPro" id="IPR012337">
    <property type="entry name" value="RNaseH-like_sf"/>
</dbReference>
<keyword evidence="5" id="KW-0808">Transferase</keyword>
<dbReference type="Gene3D" id="3.30.420.390">
    <property type="match status" value="2"/>
</dbReference>
<dbReference type="GO" id="GO:0005760">
    <property type="term" value="C:gamma DNA polymerase complex"/>
    <property type="evidence" value="ECO:0007669"/>
    <property type="project" value="InterPro"/>
</dbReference>
<proteinExistence type="predicted"/>
<feature type="region of interest" description="Disordered" evidence="3">
    <location>
        <begin position="353"/>
        <end position="373"/>
    </location>
</feature>
<keyword evidence="2" id="KW-0175">Coiled coil</keyword>
<dbReference type="GO" id="GO:0006264">
    <property type="term" value="P:mitochondrial DNA replication"/>
    <property type="evidence" value="ECO:0007669"/>
    <property type="project" value="TreeGrafter"/>
</dbReference>
<feature type="compositionally biased region" description="Basic and acidic residues" evidence="3">
    <location>
        <begin position="44"/>
        <end position="56"/>
    </location>
</feature>
<dbReference type="Pfam" id="PF00476">
    <property type="entry name" value="DNA_pol_A"/>
    <property type="match status" value="1"/>
</dbReference>
<dbReference type="InterPro" id="IPR041336">
    <property type="entry name" value="DNApol_Exo"/>
</dbReference>
<feature type="region of interest" description="Disordered" evidence="3">
    <location>
        <begin position="36"/>
        <end position="67"/>
    </location>
</feature>
<evidence type="ECO:0000313" key="5">
    <source>
        <dbReference type="EMBL" id="KAF9466259.1"/>
    </source>
</evidence>
<keyword evidence="6" id="KW-1185">Reference proteome</keyword>
<dbReference type="Gene3D" id="3.30.70.370">
    <property type="match status" value="1"/>
</dbReference>
<dbReference type="InterPro" id="IPR002297">
    <property type="entry name" value="DNA-dir_DNA_pol_A_mt"/>
</dbReference>
<dbReference type="SUPFAM" id="SSF56672">
    <property type="entry name" value="DNA/RNA polymerases"/>
    <property type="match status" value="1"/>
</dbReference>
<dbReference type="InterPro" id="IPR001098">
    <property type="entry name" value="DNA-dir_DNA_pol_A_palm_dom"/>
</dbReference>
<gene>
    <name evidence="5" type="ORF">BDZ94DRAFT_1295790</name>
</gene>
<dbReference type="SMART" id="SM00482">
    <property type="entry name" value="POLAc"/>
    <property type="match status" value="1"/>
</dbReference>
<dbReference type="Pfam" id="PF18136">
    <property type="entry name" value="DNApol_Exo"/>
    <property type="match status" value="1"/>
</dbReference>
<comment type="caution">
    <text evidence="5">The sequence shown here is derived from an EMBL/GenBank/DDBJ whole genome shotgun (WGS) entry which is preliminary data.</text>
</comment>
<organism evidence="5 6">
    <name type="scientific">Collybia nuda</name>
    <dbReference type="NCBI Taxonomy" id="64659"/>
    <lineage>
        <taxon>Eukaryota</taxon>
        <taxon>Fungi</taxon>
        <taxon>Dikarya</taxon>
        <taxon>Basidiomycota</taxon>
        <taxon>Agaricomycotina</taxon>
        <taxon>Agaricomycetes</taxon>
        <taxon>Agaricomycetidae</taxon>
        <taxon>Agaricales</taxon>
        <taxon>Tricholomatineae</taxon>
        <taxon>Clitocybaceae</taxon>
        <taxon>Collybia</taxon>
    </lineage>
</organism>
<dbReference type="GO" id="GO:0003887">
    <property type="term" value="F:DNA-directed DNA polymerase activity"/>
    <property type="evidence" value="ECO:0007669"/>
    <property type="project" value="UniProtKB-KW"/>
</dbReference>
<dbReference type="GO" id="GO:0003677">
    <property type="term" value="F:DNA binding"/>
    <property type="evidence" value="ECO:0007669"/>
    <property type="project" value="InterPro"/>
</dbReference>
<dbReference type="Proteomes" id="UP000807353">
    <property type="component" value="Unassembled WGS sequence"/>
</dbReference>
<dbReference type="OrthoDB" id="5588663at2759"/>
<feature type="coiled-coil region" evidence="2">
    <location>
        <begin position="473"/>
        <end position="500"/>
    </location>
</feature>
<protein>
    <recommendedName>
        <fullName evidence="1">Mitochondrial DNA polymerase catalytic subunit</fullName>
    </recommendedName>
</protein>
<evidence type="ECO:0000313" key="6">
    <source>
        <dbReference type="Proteomes" id="UP000807353"/>
    </source>
</evidence>
<dbReference type="InterPro" id="IPR043502">
    <property type="entry name" value="DNA/RNA_pol_sf"/>
</dbReference>
<dbReference type="PANTHER" id="PTHR10267:SF0">
    <property type="entry name" value="DNA POLYMERASE SUBUNIT GAMMA-1"/>
    <property type="match status" value="1"/>
</dbReference>
<dbReference type="EMBL" id="MU150242">
    <property type="protein sequence ID" value="KAF9466259.1"/>
    <property type="molecule type" value="Genomic_DNA"/>
</dbReference>
<keyword evidence="5" id="KW-0239">DNA-directed DNA polymerase</keyword>